<evidence type="ECO:0000313" key="2">
    <source>
        <dbReference type="Proteomes" id="UP000193200"/>
    </source>
</evidence>
<dbReference type="InParanoid" id="A0A1Y5RSM6"/>
<proteinExistence type="predicted"/>
<dbReference type="AlphaFoldDB" id="A0A1Y5RSM6"/>
<reference evidence="1 2" key="1">
    <citation type="submission" date="2017-03" db="EMBL/GenBank/DDBJ databases">
        <authorList>
            <person name="Afonso C.L."/>
            <person name="Miller P.J."/>
            <person name="Scott M.A."/>
            <person name="Spackman E."/>
            <person name="Goraichik I."/>
            <person name="Dimitrov K.M."/>
            <person name="Suarez D.L."/>
            <person name="Swayne D.E."/>
        </authorList>
    </citation>
    <scope>NUCLEOTIDE SEQUENCE [LARGE SCALE GENOMIC DNA]</scope>
    <source>
        <strain evidence="1 2">CECT 7691</strain>
    </source>
</reference>
<protein>
    <submittedName>
        <fullName evidence="1">Uncharacterized protein</fullName>
    </submittedName>
</protein>
<keyword evidence="2" id="KW-1185">Reference proteome</keyword>
<dbReference type="Proteomes" id="UP000193200">
    <property type="component" value="Unassembled WGS sequence"/>
</dbReference>
<accession>A0A1Y5RSM6</accession>
<organism evidence="1 2">
    <name type="scientific">Oceanibacterium hippocampi</name>
    <dbReference type="NCBI Taxonomy" id="745714"/>
    <lineage>
        <taxon>Bacteria</taxon>
        <taxon>Pseudomonadati</taxon>
        <taxon>Pseudomonadota</taxon>
        <taxon>Alphaproteobacteria</taxon>
        <taxon>Sneathiellales</taxon>
        <taxon>Sneathiellaceae</taxon>
        <taxon>Oceanibacterium</taxon>
    </lineage>
</organism>
<name>A0A1Y5RSM6_9PROT</name>
<dbReference type="EMBL" id="FWFR01000001">
    <property type="protein sequence ID" value="SLN24408.1"/>
    <property type="molecule type" value="Genomic_DNA"/>
</dbReference>
<gene>
    <name evidence="1" type="ORF">OCH7691_00687</name>
</gene>
<evidence type="ECO:0000313" key="1">
    <source>
        <dbReference type="EMBL" id="SLN24408.1"/>
    </source>
</evidence>
<sequence>MPPPSLLEILAPPLDGIAYGVALEVGLDSREIAISRPA</sequence>